<accession>A0A8H7VRX5</accession>
<evidence type="ECO:0000313" key="1">
    <source>
        <dbReference type="EMBL" id="KAG2230840.1"/>
    </source>
</evidence>
<organism evidence="1 2">
    <name type="scientific">Thamnidium elegans</name>
    <dbReference type="NCBI Taxonomy" id="101142"/>
    <lineage>
        <taxon>Eukaryota</taxon>
        <taxon>Fungi</taxon>
        <taxon>Fungi incertae sedis</taxon>
        <taxon>Mucoromycota</taxon>
        <taxon>Mucoromycotina</taxon>
        <taxon>Mucoromycetes</taxon>
        <taxon>Mucorales</taxon>
        <taxon>Mucorineae</taxon>
        <taxon>Mucoraceae</taxon>
        <taxon>Thamnidium</taxon>
    </lineage>
</organism>
<gene>
    <name evidence="1" type="ORF">INT48_003993</name>
</gene>
<proteinExistence type="predicted"/>
<dbReference type="Proteomes" id="UP000613177">
    <property type="component" value="Unassembled WGS sequence"/>
</dbReference>
<dbReference type="AlphaFoldDB" id="A0A8H7VRX5"/>
<sequence>MTTIQWVYANGCTWVTLDSSAQQDIESLWEYNASSWIKSRSFRSAVYVDISQMILMCEGMSYSIAHIENLWNRNSSAYMNCSFLDGTAYFDILTMSLIFDGISYTVART</sequence>
<comment type="caution">
    <text evidence="1">The sequence shown here is derived from an EMBL/GenBank/DDBJ whole genome shotgun (WGS) entry which is preliminary data.</text>
</comment>
<name>A0A8H7VRX5_9FUNG</name>
<protein>
    <submittedName>
        <fullName evidence="1">Uncharacterized protein</fullName>
    </submittedName>
</protein>
<reference evidence="1" key="1">
    <citation type="submission" date="2021-01" db="EMBL/GenBank/DDBJ databases">
        <title>Metabolic potential, ecology and presence of endohyphal bacteria is reflected in genomic diversity of Mucoromycotina.</title>
        <authorList>
            <person name="Muszewska A."/>
            <person name="Okrasinska A."/>
            <person name="Steczkiewicz K."/>
            <person name="Drgas O."/>
            <person name="Orlowska M."/>
            <person name="Perlinska-Lenart U."/>
            <person name="Aleksandrzak-Piekarczyk T."/>
            <person name="Szatraj K."/>
            <person name="Zielenkiewicz U."/>
            <person name="Pilsyk S."/>
            <person name="Malc E."/>
            <person name="Mieczkowski P."/>
            <person name="Kruszewska J.S."/>
            <person name="Biernat P."/>
            <person name="Pawlowska J."/>
        </authorList>
    </citation>
    <scope>NUCLEOTIDE SEQUENCE</scope>
    <source>
        <strain evidence="1">WA0000018081</strain>
    </source>
</reference>
<evidence type="ECO:0000313" key="2">
    <source>
        <dbReference type="Proteomes" id="UP000613177"/>
    </source>
</evidence>
<keyword evidence="2" id="KW-1185">Reference proteome</keyword>
<dbReference type="EMBL" id="JAEPRE010000181">
    <property type="protein sequence ID" value="KAG2230840.1"/>
    <property type="molecule type" value="Genomic_DNA"/>
</dbReference>